<evidence type="ECO:0000313" key="2">
    <source>
        <dbReference type="EMBL" id="MBW72605.1"/>
    </source>
</evidence>
<name>A0A2M4D4W8_ANODA</name>
<feature type="transmembrane region" description="Helical" evidence="1">
    <location>
        <begin position="65"/>
        <end position="86"/>
    </location>
</feature>
<keyword evidence="1" id="KW-1133">Transmembrane helix</keyword>
<feature type="transmembrane region" description="Helical" evidence="1">
    <location>
        <begin position="7"/>
        <end position="33"/>
    </location>
</feature>
<dbReference type="EMBL" id="GGFL01008427">
    <property type="protein sequence ID" value="MBW72605.1"/>
    <property type="molecule type" value="Transcribed_RNA"/>
</dbReference>
<organism evidence="2">
    <name type="scientific">Anopheles darlingi</name>
    <name type="common">Mosquito</name>
    <dbReference type="NCBI Taxonomy" id="43151"/>
    <lineage>
        <taxon>Eukaryota</taxon>
        <taxon>Metazoa</taxon>
        <taxon>Ecdysozoa</taxon>
        <taxon>Arthropoda</taxon>
        <taxon>Hexapoda</taxon>
        <taxon>Insecta</taxon>
        <taxon>Pterygota</taxon>
        <taxon>Neoptera</taxon>
        <taxon>Endopterygota</taxon>
        <taxon>Diptera</taxon>
        <taxon>Nematocera</taxon>
        <taxon>Culicoidea</taxon>
        <taxon>Culicidae</taxon>
        <taxon>Anophelinae</taxon>
        <taxon>Anopheles</taxon>
    </lineage>
</organism>
<evidence type="ECO:0000256" key="1">
    <source>
        <dbReference type="SAM" id="Phobius"/>
    </source>
</evidence>
<sequence>MTQGCSLLFASFLILMKVFLYLGLNAHVLSWIYHRLISLSGSFFQNHLQCSSFCSKTITQGCSPFFASFLILMKVFLCLGKMLMFFRGFITH</sequence>
<protein>
    <submittedName>
        <fullName evidence="2">Uncharacterized protein</fullName>
    </submittedName>
</protein>
<reference evidence="2" key="1">
    <citation type="submission" date="2018-01" db="EMBL/GenBank/DDBJ databases">
        <title>An insight into the sialome of Amazonian anophelines.</title>
        <authorList>
            <person name="Ribeiro J.M."/>
            <person name="Scarpassa V."/>
            <person name="Calvo E."/>
        </authorList>
    </citation>
    <scope>NUCLEOTIDE SEQUENCE</scope>
</reference>
<keyword evidence="1" id="KW-0812">Transmembrane</keyword>
<dbReference type="AlphaFoldDB" id="A0A2M4D4W8"/>
<keyword evidence="1" id="KW-0472">Membrane</keyword>
<accession>A0A2M4D4W8</accession>
<proteinExistence type="predicted"/>